<dbReference type="KEGG" id="eus:EUTSA_v10005282mg"/>
<evidence type="ECO:0000313" key="2">
    <source>
        <dbReference type="EMBL" id="ESQ32419.1"/>
    </source>
</evidence>
<keyword evidence="1" id="KW-0812">Transmembrane</keyword>
<dbReference type="OrthoDB" id="1637350at2759"/>
<evidence type="ECO:0000313" key="3">
    <source>
        <dbReference type="Proteomes" id="UP000030689"/>
    </source>
</evidence>
<gene>
    <name evidence="2" type="ORF">EUTSA_v10005282mg</name>
</gene>
<proteinExistence type="predicted"/>
<dbReference type="AlphaFoldDB" id="V4KMC4"/>
<keyword evidence="1" id="KW-1133">Transmembrane helix</keyword>
<dbReference type="Gramene" id="ESQ32419">
    <property type="protein sequence ID" value="ESQ32419"/>
    <property type="gene ID" value="EUTSA_v10005282mg"/>
</dbReference>
<keyword evidence="1" id="KW-0472">Membrane</keyword>
<name>V4KMC4_EUTSA</name>
<sequence>PFLNSFHLPPSFIFFQHNRPTKKASVSIRDKETSQSKSRTMAITQALVLFASALLLSMLFNGVDSTRSNETRHEHAVENPDEVAAMVDM</sequence>
<feature type="transmembrane region" description="Helical" evidence="1">
    <location>
        <begin position="42"/>
        <end position="63"/>
    </location>
</feature>
<dbReference type="STRING" id="72664.V4KMC4"/>
<dbReference type="Proteomes" id="UP000030689">
    <property type="component" value="Unassembled WGS sequence"/>
</dbReference>
<protein>
    <submittedName>
        <fullName evidence="2">Uncharacterized protein</fullName>
    </submittedName>
</protein>
<reference evidence="2 3" key="1">
    <citation type="journal article" date="2013" name="Front. Plant Sci.">
        <title>The Reference Genome of the Halophytic Plant Eutrema salsugineum.</title>
        <authorList>
            <person name="Yang R."/>
            <person name="Jarvis D.E."/>
            <person name="Chen H."/>
            <person name="Beilstein M.A."/>
            <person name="Grimwood J."/>
            <person name="Jenkins J."/>
            <person name="Shu S."/>
            <person name="Prochnik S."/>
            <person name="Xin M."/>
            <person name="Ma C."/>
            <person name="Schmutz J."/>
            <person name="Wing R.A."/>
            <person name="Mitchell-Olds T."/>
            <person name="Schumaker K.S."/>
            <person name="Wang X."/>
        </authorList>
    </citation>
    <scope>NUCLEOTIDE SEQUENCE [LARGE SCALE GENOMIC DNA]</scope>
</reference>
<evidence type="ECO:0000256" key="1">
    <source>
        <dbReference type="SAM" id="Phobius"/>
    </source>
</evidence>
<accession>V4KMC4</accession>
<keyword evidence="3" id="KW-1185">Reference proteome</keyword>
<dbReference type="EMBL" id="KI517748">
    <property type="protein sequence ID" value="ESQ32419.1"/>
    <property type="molecule type" value="Genomic_DNA"/>
</dbReference>
<organism evidence="2 3">
    <name type="scientific">Eutrema salsugineum</name>
    <name type="common">Saltwater cress</name>
    <name type="synonym">Sisymbrium salsugineum</name>
    <dbReference type="NCBI Taxonomy" id="72664"/>
    <lineage>
        <taxon>Eukaryota</taxon>
        <taxon>Viridiplantae</taxon>
        <taxon>Streptophyta</taxon>
        <taxon>Embryophyta</taxon>
        <taxon>Tracheophyta</taxon>
        <taxon>Spermatophyta</taxon>
        <taxon>Magnoliopsida</taxon>
        <taxon>eudicotyledons</taxon>
        <taxon>Gunneridae</taxon>
        <taxon>Pentapetalae</taxon>
        <taxon>rosids</taxon>
        <taxon>malvids</taxon>
        <taxon>Brassicales</taxon>
        <taxon>Brassicaceae</taxon>
        <taxon>Eutremeae</taxon>
        <taxon>Eutrema</taxon>
    </lineage>
</organism>
<feature type="non-terminal residue" evidence="2">
    <location>
        <position position="1"/>
    </location>
</feature>